<accession>A0A1C2E727</accession>
<evidence type="ECO:0000313" key="2">
    <source>
        <dbReference type="EMBL" id="OCX22785.1"/>
    </source>
</evidence>
<protein>
    <recommendedName>
        <fullName evidence="1">RiboL-PSP-HEPN domain-containing protein</fullName>
    </recommendedName>
</protein>
<keyword evidence="3" id="KW-1185">Reference proteome</keyword>
<dbReference type="RefSeq" id="WP_065996779.1">
    <property type="nucleotide sequence ID" value="NZ_MDEO01000026.1"/>
</dbReference>
<gene>
    <name evidence="2" type="ORF">QV13_04785</name>
</gene>
<dbReference type="Pfam" id="PF18735">
    <property type="entry name" value="HEPN_RiboL-PSP"/>
    <property type="match status" value="1"/>
</dbReference>
<dbReference type="OrthoDB" id="7853531at2"/>
<organism evidence="2 3">
    <name type="scientific">Mesorhizobium hungaricum</name>
    <dbReference type="NCBI Taxonomy" id="1566387"/>
    <lineage>
        <taxon>Bacteria</taxon>
        <taxon>Pseudomonadati</taxon>
        <taxon>Pseudomonadota</taxon>
        <taxon>Alphaproteobacteria</taxon>
        <taxon>Hyphomicrobiales</taxon>
        <taxon>Phyllobacteriaceae</taxon>
        <taxon>Mesorhizobium</taxon>
    </lineage>
</organism>
<proteinExistence type="predicted"/>
<comment type="caution">
    <text evidence="2">The sequence shown here is derived from an EMBL/GenBank/DDBJ whole genome shotgun (WGS) entry which is preliminary data.</text>
</comment>
<evidence type="ECO:0000259" key="1">
    <source>
        <dbReference type="Pfam" id="PF18735"/>
    </source>
</evidence>
<evidence type="ECO:0000313" key="3">
    <source>
        <dbReference type="Proteomes" id="UP000094412"/>
    </source>
</evidence>
<reference evidence="2 3" key="1">
    <citation type="submission" date="2016-08" db="EMBL/GenBank/DDBJ databases">
        <title>Whole genome sequence of Mesorhizobium sp. strain UASWS1009 isolated from industrial sewage.</title>
        <authorList>
            <person name="Crovadore J."/>
            <person name="Calmin G."/>
            <person name="Chablais R."/>
            <person name="Cochard B."/>
            <person name="Lefort F."/>
        </authorList>
    </citation>
    <scope>NUCLEOTIDE SEQUENCE [LARGE SCALE GENOMIC DNA]</scope>
    <source>
        <strain evidence="2 3">UASWS1009</strain>
    </source>
</reference>
<name>A0A1C2E727_9HYPH</name>
<feature type="domain" description="RiboL-PSP-HEPN" evidence="1">
    <location>
        <begin position="39"/>
        <end position="173"/>
    </location>
</feature>
<dbReference type="Proteomes" id="UP000094412">
    <property type="component" value="Unassembled WGS sequence"/>
</dbReference>
<dbReference type="STRING" id="1566387.QV13_04785"/>
<dbReference type="AlphaFoldDB" id="A0A1C2E727"/>
<sequence>MVDLNLTYVDELINVRHVLHGGARGAPKKVEDGSREGASINRSCVVMMSALLQAYVQDVFKICAIQALPTLNTDAVWAAYWKQMKGWGNPSADNIKTLFLKIGVSDVFDGLSWRNCPNTTVRSRLNQLNHVRNSIAHGATVLRVNDADYALTLVKIKTFRNYAEQFADRFEQHALGI</sequence>
<dbReference type="InterPro" id="IPR041519">
    <property type="entry name" value="HEPN_RiboL-PSP"/>
</dbReference>
<dbReference type="EMBL" id="MDEO01000026">
    <property type="protein sequence ID" value="OCX22785.1"/>
    <property type="molecule type" value="Genomic_DNA"/>
</dbReference>